<dbReference type="Proteomes" id="UP000663874">
    <property type="component" value="Unassembled WGS sequence"/>
</dbReference>
<accession>A0A815AJS2</accession>
<proteinExistence type="predicted"/>
<sequence length="194" mass="22546">MMNLYTCVGKKGSGGFALPHLNTMIISYRIKCGLRTIKMVPKILKFYVYQHVGIQLRTFAPWIWTNLVPHFNHDDNFFGDVACHTAKWINKTGALTIDDSKQSLYWQLINLYIFRPPVCYQPIRHFNADHFYDLLNDVNINAALTILFYHQTKIIYLIDGFNRNVLLRKIKLQINTISAVQATEITTSNHVKIK</sequence>
<dbReference type="EMBL" id="CAJOBE010004616">
    <property type="protein sequence ID" value="CAF3939836.1"/>
    <property type="molecule type" value="Genomic_DNA"/>
</dbReference>
<dbReference type="EMBL" id="CAJNOU010001841">
    <property type="protein sequence ID" value="CAF1258774.1"/>
    <property type="molecule type" value="Genomic_DNA"/>
</dbReference>
<evidence type="ECO:0000313" key="3">
    <source>
        <dbReference type="Proteomes" id="UP000663889"/>
    </source>
</evidence>
<reference evidence="1" key="1">
    <citation type="submission" date="2021-02" db="EMBL/GenBank/DDBJ databases">
        <authorList>
            <person name="Nowell W R."/>
        </authorList>
    </citation>
    <scope>NUCLEOTIDE SEQUENCE</scope>
</reference>
<comment type="caution">
    <text evidence="1">The sequence shown here is derived from an EMBL/GenBank/DDBJ whole genome shotgun (WGS) entry which is preliminary data.</text>
</comment>
<organism evidence="1 3">
    <name type="scientific">Rotaria sordida</name>
    <dbReference type="NCBI Taxonomy" id="392033"/>
    <lineage>
        <taxon>Eukaryota</taxon>
        <taxon>Metazoa</taxon>
        <taxon>Spiralia</taxon>
        <taxon>Gnathifera</taxon>
        <taxon>Rotifera</taxon>
        <taxon>Eurotatoria</taxon>
        <taxon>Bdelloidea</taxon>
        <taxon>Philodinida</taxon>
        <taxon>Philodinidae</taxon>
        <taxon>Rotaria</taxon>
    </lineage>
</organism>
<protein>
    <submittedName>
        <fullName evidence="1">Uncharacterized protein</fullName>
    </submittedName>
</protein>
<evidence type="ECO:0000313" key="2">
    <source>
        <dbReference type="EMBL" id="CAF3939836.1"/>
    </source>
</evidence>
<dbReference type="Proteomes" id="UP000663889">
    <property type="component" value="Unassembled WGS sequence"/>
</dbReference>
<gene>
    <name evidence="2" type="ORF">FNK824_LOCUS22611</name>
    <name evidence="1" type="ORF">SEV965_LOCUS24128</name>
</gene>
<name>A0A815AJS2_9BILA</name>
<dbReference type="AlphaFoldDB" id="A0A815AJS2"/>
<evidence type="ECO:0000313" key="1">
    <source>
        <dbReference type="EMBL" id="CAF1258774.1"/>
    </source>
</evidence>